<organism evidence="2 3">
    <name type="scientific">Streptococcus canis FSL Z3-227</name>
    <dbReference type="NCBI Taxonomy" id="482234"/>
    <lineage>
        <taxon>Bacteria</taxon>
        <taxon>Bacillati</taxon>
        <taxon>Bacillota</taxon>
        <taxon>Bacilli</taxon>
        <taxon>Lactobacillales</taxon>
        <taxon>Streptococcaceae</taxon>
        <taxon>Streptococcus</taxon>
    </lineage>
</organism>
<sequence length="59" mass="6839">MNKISLNVEITWENKEEFQQIMNKVDETKEAYEKALEAAEKFVPKMSCATKLNKGESNE</sequence>
<gene>
    <name evidence="2" type="ORF">SCAZ3_03705</name>
</gene>
<proteinExistence type="predicted"/>
<dbReference type="Proteomes" id="UP000004423">
    <property type="component" value="Unassembled WGS sequence"/>
</dbReference>
<feature type="coiled-coil region" evidence="1">
    <location>
        <begin position="15"/>
        <end position="42"/>
    </location>
</feature>
<reference evidence="2 3" key="1">
    <citation type="journal article" date="2012" name="PLoS ONE">
        <title>Gene Repertoire Evolution of Streptococcus pyogenes Inferred from Phylogenomic Analysis with Streptococcus canis and Streptococcus dysgalactiae.</title>
        <authorList>
            <person name="Lefebure T."/>
            <person name="Richards V.P."/>
            <person name="Lang P."/>
            <person name="Pavinski-Bitar P."/>
            <person name="Stanhope M.J."/>
        </authorList>
    </citation>
    <scope>NUCLEOTIDE SEQUENCE [LARGE SCALE GENOMIC DNA]</scope>
    <source>
        <strain evidence="2 3">FSL Z3-227</strain>
    </source>
</reference>
<name>A0AAV3FRD1_STRCB</name>
<evidence type="ECO:0000313" key="3">
    <source>
        <dbReference type="Proteomes" id="UP000004423"/>
    </source>
</evidence>
<evidence type="ECO:0008006" key="4">
    <source>
        <dbReference type="Google" id="ProtNLM"/>
    </source>
</evidence>
<comment type="caution">
    <text evidence="2">The sequence shown here is derived from an EMBL/GenBank/DDBJ whole genome shotgun (WGS) entry which is preliminary data.</text>
</comment>
<keyword evidence="1" id="KW-0175">Coiled coil</keyword>
<dbReference type="EMBL" id="AIDX01000001">
    <property type="protein sequence ID" value="EIQ81499.1"/>
    <property type="molecule type" value="Genomic_DNA"/>
</dbReference>
<dbReference type="RefSeq" id="WP_003047519.1">
    <property type="nucleotide sequence ID" value="NZ_AIDX01000001.2"/>
</dbReference>
<accession>A0AAV3FRD1</accession>
<dbReference type="AlphaFoldDB" id="A0AAV3FRD1"/>
<evidence type="ECO:0000256" key="1">
    <source>
        <dbReference type="SAM" id="Coils"/>
    </source>
</evidence>
<protein>
    <recommendedName>
        <fullName evidence="4">Phage protein</fullName>
    </recommendedName>
</protein>
<evidence type="ECO:0000313" key="2">
    <source>
        <dbReference type="EMBL" id="EIQ81499.1"/>
    </source>
</evidence>